<comment type="caution">
    <text evidence="1">The sequence shown here is derived from an EMBL/GenBank/DDBJ whole genome shotgun (WGS) entry which is preliminary data.</text>
</comment>
<evidence type="ECO:0000313" key="1">
    <source>
        <dbReference type="EMBL" id="TYR34884.1"/>
    </source>
</evidence>
<reference evidence="1 2" key="1">
    <citation type="submission" date="2019-08" db="EMBL/GenBank/DDBJ databases">
        <authorList>
            <person name="Seo Y.L."/>
        </authorList>
    </citation>
    <scope>NUCLEOTIDE SEQUENCE [LARGE SCALE GENOMIC DNA]</scope>
    <source>
        <strain evidence="1 2">MaA-C15</strain>
    </source>
</reference>
<dbReference type="EMBL" id="VSZS01000054">
    <property type="protein sequence ID" value="TYR34884.1"/>
    <property type="molecule type" value="Genomic_DNA"/>
</dbReference>
<accession>A0A5D4H2Y8</accession>
<dbReference type="Proteomes" id="UP000323258">
    <property type="component" value="Unassembled WGS sequence"/>
</dbReference>
<dbReference type="RefSeq" id="WP_148913301.1">
    <property type="nucleotide sequence ID" value="NZ_VSZS01000054.1"/>
</dbReference>
<keyword evidence="2" id="KW-1185">Reference proteome</keyword>
<evidence type="ECO:0000313" key="2">
    <source>
        <dbReference type="Proteomes" id="UP000323258"/>
    </source>
</evidence>
<reference evidence="1 2" key="2">
    <citation type="submission" date="2019-09" db="EMBL/GenBank/DDBJ databases">
        <title>Mesorhizobium sp. MaA-C15 isolated from Microcystis aeruginosa.</title>
        <authorList>
            <person name="Jeong S.E."/>
            <person name="Jin H.M."/>
            <person name="Jeon C.O."/>
        </authorList>
    </citation>
    <scope>NUCLEOTIDE SEQUENCE [LARGE SCALE GENOMIC DNA]</scope>
    <source>
        <strain evidence="1 2">MaA-C15</strain>
    </source>
</reference>
<dbReference type="AlphaFoldDB" id="A0A5D4H2Y8"/>
<sequence>MKTITNIDQWLGDNVDDDIENIYSAWQAGQGESERDFTARFLPNGALIITGPGPNPLFLTPNAQPVYLSYVEKLNPHPDMTLHGALMYVREMRKQEQ</sequence>
<protein>
    <submittedName>
        <fullName evidence="1">Uncharacterized protein</fullName>
    </submittedName>
</protein>
<organism evidence="1 2">
    <name type="scientific">Neoaquamicrobium microcysteis</name>
    <dbReference type="NCBI Taxonomy" id="2682781"/>
    <lineage>
        <taxon>Bacteria</taxon>
        <taxon>Pseudomonadati</taxon>
        <taxon>Pseudomonadota</taxon>
        <taxon>Alphaproteobacteria</taxon>
        <taxon>Hyphomicrobiales</taxon>
        <taxon>Phyllobacteriaceae</taxon>
        <taxon>Neoaquamicrobium</taxon>
    </lineage>
</organism>
<proteinExistence type="predicted"/>
<gene>
    <name evidence="1" type="ORF">FY036_03425</name>
</gene>
<name>A0A5D4H2Y8_9HYPH</name>